<protein>
    <recommendedName>
        <fullName evidence="1">MATH domain-containing protein</fullName>
    </recommendedName>
</protein>
<feature type="domain" description="MATH" evidence="1">
    <location>
        <begin position="3"/>
        <end position="142"/>
    </location>
</feature>
<dbReference type="Gramene" id="CDP14978">
    <property type="protein sequence ID" value="CDP14978"/>
    <property type="gene ID" value="GSCOC_T00042497001"/>
</dbReference>
<dbReference type="PANTHER" id="PTHR46162:SF40">
    <property type="entry name" value="TRAF-LIKE FAMILY PROTEIN"/>
    <property type="match status" value="1"/>
</dbReference>
<dbReference type="PROSITE" id="PS50144">
    <property type="entry name" value="MATH"/>
    <property type="match status" value="2"/>
</dbReference>
<dbReference type="InterPro" id="IPR008974">
    <property type="entry name" value="TRAF-like"/>
</dbReference>
<proteinExistence type="predicted"/>
<dbReference type="Pfam" id="PF22486">
    <property type="entry name" value="MATH_2"/>
    <property type="match status" value="2"/>
</dbReference>
<dbReference type="OrthoDB" id="192247at2759"/>
<accession>A0A068V516</accession>
<dbReference type="SUPFAM" id="SSF49599">
    <property type="entry name" value="TRAF domain-like"/>
    <property type="match status" value="2"/>
</dbReference>
<dbReference type="Gene3D" id="2.60.210.10">
    <property type="entry name" value="Apoptosis, Tumor Necrosis Factor Receptor Associated Protein 2, Chain A"/>
    <property type="match status" value="2"/>
</dbReference>
<dbReference type="InParanoid" id="A0A068V516"/>
<keyword evidence="3" id="KW-1185">Reference proteome</keyword>
<feature type="domain" description="MATH" evidence="1">
    <location>
        <begin position="143"/>
        <end position="268"/>
    </location>
</feature>
<evidence type="ECO:0000259" key="1">
    <source>
        <dbReference type="PROSITE" id="PS50144"/>
    </source>
</evidence>
<dbReference type="EMBL" id="HG739177">
    <property type="protein sequence ID" value="CDP14978.1"/>
    <property type="molecule type" value="Genomic_DNA"/>
</dbReference>
<gene>
    <name evidence="2" type="ORF">GSCOC_T00042497001</name>
</gene>
<dbReference type="CDD" id="cd00121">
    <property type="entry name" value="MATH"/>
    <property type="match status" value="2"/>
</dbReference>
<dbReference type="InterPro" id="IPR002083">
    <property type="entry name" value="MATH/TRAF_dom"/>
</dbReference>
<dbReference type="Proteomes" id="UP000295252">
    <property type="component" value="Chromosome X"/>
</dbReference>
<dbReference type="PhylomeDB" id="A0A068V516"/>
<organism evidence="2 3">
    <name type="scientific">Coffea canephora</name>
    <name type="common">Robusta coffee</name>
    <dbReference type="NCBI Taxonomy" id="49390"/>
    <lineage>
        <taxon>Eukaryota</taxon>
        <taxon>Viridiplantae</taxon>
        <taxon>Streptophyta</taxon>
        <taxon>Embryophyta</taxon>
        <taxon>Tracheophyta</taxon>
        <taxon>Spermatophyta</taxon>
        <taxon>Magnoliopsida</taxon>
        <taxon>eudicotyledons</taxon>
        <taxon>Gunneridae</taxon>
        <taxon>Pentapetalae</taxon>
        <taxon>asterids</taxon>
        <taxon>lamiids</taxon>
        <taxon>Gentianales</taxon>
        <taxon>Rubiaceae</taxon>
        <taxon>Ixoroideae</taxon>
        <taxon>Gardenieae complex</taxon>
        <taxon>Bertiereae - Coffeeae clade</taxon>
        <taxon>Coffeeae</taxon>
        <taxon>Coffea</taxon>
    </lineage>
</organism>
<sequence length="278" mass="32011">MRPAHYTLKIDSFSSFVEMLKKTGSNSYKSETFEACGHKWKLSLYPNGDKERNGAGYLSLFFILQETSDLPLGWEINANFKFFVFDQVRDKYLTIQDAGEKVRRFNEMNKEWGIARLLSQYVFNDAKRGYLVQDKCMFGVEIFHSIHMESKCFSTLSNETYSSDEFAMGSYKWKLLFYPKGDCTQEGRRNVSIFLTLADVKTAARVHAEFTLSIKNQKDKEHKKLTGNQFFSTSTPIWGWSAFLPVDDLEDSAKGFLVQDTLIIEAEINPLSTLKCLT</sequence>
<dbReference type="AlphaFoldDB" id="A0A068V516"/>
<evidence type="ECO:0000313" key="3">
    <source>
        <dbReference type="Proteomes" id="UP000295252"/>
    </source>
</evidence>
<evidence type="ECO:0000313" key="2">
    <source>
        <dbReference type="EMBL" id="CDP14978.1"/>
    </source>
</evidence>
<dbReference type="SMART" id="SM00061">
    <property type="entry name" value="MATH"/>
    <property type="match status" value="2"/>
</dbReference>
<dbReference type="OMA" id="FELSIFK"/>
<dbReference type="STRING" id="49390.A0A068V516"/>
<name>A0A068V516_COFCA</name>
<reference evidence="3" key="1">
    <citation type="journal article" date="2014" name="Science">
        <title>The coffee genome provides insight into the convergent evolution of caffeine biosynthesis.</title>
        <authorList>
            <person name="Denoeud F."/>
            <person name="Carretero-Paulet L."/>
            <person name="Dereeper A."/>
            <person name="Droc G."/>
            <person name="Guyot R."/>
            <person name="Pietrella M."/>
            <person name="Zheng C."/>
            <person name="Alberti A."/>
            <person name="Anthony F."/>
            <person name="Aprea G."/>
            <person name="Aury J.M."/>
            <person name="Bento P."/>
            <person name="Bernard M."/>
            <person name="Bocs S."/>
            <person name="Campa C."/>
            <person name="Cenci A."/>
            <person name="Combes M.C."/>
            <person name="Crouzillat D."/>
            <person name="Da Silva C."/>
            <person name="Daddiego L."/>
            <person name="De Bellis F."/>
            <person name="Dussert S."/>
            <person name="Garsmeur O."/>
            <person name="Gayraud T."/>
            <person name="Guignon V."/>
            <person name="Jahn K."/>
            <person name="Jamilloux V."/>
            <person name="Joet T."/>
            <person name="Labadie K."/>
            <person name="Lan T."/>
            <person name="Leclercq J."/>
            <person name="Lepelley M."/>
            <person name="Leroy T."/>
            <person name="Li L.T."/>
            <person name="Librado P."/>
            <person name="Lopez L."/>
            <person name="Munoz A."/>
            <person name="Noel B."/>
            <person name="Pallavicini A."/>
            <person name="Perrotta G."/>
            <person name="Poncet V."/>
            <person name="Pot D."/>
            <person name="Priyono X."/>
            <person name="Rigoreau M."/>
            <person name="Rouard M."/>
            <person name="Rozas J."/>
            <person name="Tranchant-Dubreuil C."/>
            <person name="VanBuren R."/>
            <person name="Zhang Q."/>
            <person name="Andrade A.C."/>
            <person name="Argout X."/>
            <person name="Bertrand B."/>
            <person name="de Kochko A."/>
            <person name="Graziosi G."/>
            <person name="Henry R.J."/>
            <person name="Jayarama X."/>
            <person name="Ming R."/>
            <person name="Nagai C."/>
            <person name="Rounsley S."/>
            <person name="Sankoff D."/>
            <person name="Giuliano G."/>
            <person name="Albert V.A."/>
            <person name="Wincker P."/>
            <person name="Lashermes P."/>
        </authorList>
    </citation>
    <scope>NUCLEOTIDE SEQUENCE [LARGE SCALE GENOMIC DNA]</scope>
    <source>
        <strain evidence="3">cv. DH200-94</strain>
    </source>
</reference>
<dbReference type="PANTHER" id="PTHR46162">
    <property type="entry name" value="TRAF-LIKE FAMILY PROTEIN"/>
    <property type="match status" value="1"/>
</dbReference>